<dbReference type="InterPro" id="IPR011051">
    <property type="entry name" value="RmlC_Cupin_sf"/>
</dbReference>
<dbReference type="Pfam" id="PF07883">
    <property type="entry name" value="Cupin_2"/>
    <property type="match status" value="1"/>
</dbReference>
<dbReference type="AlphaFoldDB" id="A0A9P4MKH2"/>
<sequence>MKPTIIRASHTDTTQPERFEDTSRGQISWHTLFSSHLTPTTAMSAGIAYCPPKTGYLAHHRHSHDEIYYIVSGQGRVVVEGIDYEVAAGDSVFIPGDAEHGVCMDQNSKEGLKWLYVFAADFFGDVKYRFRAEEKEA</sequence>
<reference evidence="3" key="1">
    <citation type="journal article" date="2020" name="Stud. Mycol.">
        <title>101 Dothideomycetes genomes: a test case for predicting lifestyles and emergence of pathogens.</title>
        <authorList>
            <person name="Haridas S."/>
            <person name="Albert R."/>
            <person name="Binder M."/>
            <person name="Bloem J."/>
            <person name="Labutti K."/>
            <person name="Salamov A."/>
            <person name="Andreopoulos B."/>
            <person name="Baker S."/>
            <person name="Barry K."/>
            <person name="Bills G."/>
            <person name="Bluhm B."/>
            <person name="Cannon C."/>
            <person name="Castanera R."/>
            <person name="Culley D."/>
            <person name="Daum C."/>
            <person name="Ezra D."/>
            <person name="Gonzalez J."/>
            <person name="Henrissat B."/>
            <person name="Kuo A."/>
            <person name="Liang C."/>
            <person name="Lipzen A."/>
            <person name="Lutzoni F."/>
            <person name="Magnuson J."/>
            <person name="Mondo S."/>
            <person name="Nolan M."/>
            <person name="Ohm R."/>
            <person name="Pangilinan J."/>
            <person name="Park H.-J."/>
            <person name="Ramirez L."/>
            <person name="Alfaro M."/>
            <person name="Sun H."/>
            <person name="Tritt A."/>
            <person name="Yoshinaga Y."/>
            <person name="Zwiers L.-H."/>
            <person name="Turgeon B."/>
            <person name="Goodwin S."/>
            <person name="Spatafora J."/>
            <person name="Crous P."/>
            <person name="Grigoriev I."/>
        </authorList>
    </citation>
    <scope>NUCLEOTIDE SEQUENCE</scope>
    <source>
        <strain evidence="3">CBS 260.36</strain>
    </source>
</reference>
<dbReference type="SUPFAM" id="SSF51182">
    <property type="entry name" value="RmlC-like cupins"/>
    <property type="match status" value="1"/>
</dbReference>
<dbReference type="InterPro" id="IPR051610">
    <property type="entry name" value="GPI/OXD"/>
</dbReference>
<feature type="domain" description="Cupin type-2" evidence="2">
    <location>
        <begin position="51"/>
        <end position="118"/>
    </location>
</feature>
<evidence type="ECO:0000256" key="1">
    <source>
        <dbReference type="ARBA" id="ARBA00022723"/>
    </source>
</evidence>
<comment type="caution">
    <text evidence="3">The sequence shown here is derived from an EMBL/GenBank/DDBJ whole genome shotgun (WGS) entry which is preliminary data.</text>
</comment>
<dbReference type="Proteomes" id="UP000799439">
    <property type="component" value="Unassembled WGS sequence"/>
</dbReference>
<dbReference type="InterPro" id="IPR014710">
    <property type="entry name" value="RmlC-like_jellyroll"/>
</dbReference>
<dbReference type="InterPro" id="IPR013096">
    <property type="entry name" value="Cupin_2"/>
</dbReference>
<keyword evidence="4" id="KW-1185">Reference proteome</keyword>
<proteinExistence type="predicted"/>
<keyword evidence="1" id="KW-0479">Metal-binding</keyword>
<dbReference type="EMBL" id="ML996082">
    <property type="protein sequence ID" value="KAF2156268.1"/>
    <property type="molecule type" value="Genomic_DNA"/>
</dbReference>
<protein>
    <submittedName>
        <fullName evidence="3">RmlC-like cupin</fullName>
    </submittedName>
</protein>
<evidence type="ECO:0000259" key="2">
    <source>
        <dbReference type="Pfam" id="PF07883"/>
    </source>
</evidence>
<dbReference type="OrthoDB" id="445803at2759"/>
<dbReference type="PANTHER" id="PTHR35848">
    <property type="entry name" value="OXALATE-BINDING PROTEIN"/>
    <property type="match status" value="1"/>
</dbReference>
<name>A0A9P4MKH2_9PEZI</name>
<dbReference type="PANTHER" id="PTHR35848:SF6">
    <property type="entry name" value="CUPIN TYPE-2 DOMAIN-CONTAINING PROTEIN"/>
    <property type="match status" value="1"/>
</dbReference>
<evidence type="ECO:0000313" key="3">
    <source>
        <dbReference type="EMBL" id="KAF2156268.1"/>
    </source>
</evidence>
<accession>A0A9P4MKH2</accession>
<evidence type="ECO:0000313" key="4">
    <source>
        <dbReference type="Proteomes" id="UP000799439"/>
    </source>
</evidence>
<organism evidence="3 4">
    <name type="scientific">Myriangium duriaei CBS 260.36</name>
    <dbReference type="NCBI Taxonomy" id="1168546"/>
    <lineage>
        <taxon>Eukaryota</taxon>
        <taxon>Fungi</taxon>
        <taxon>Dikarya</taxon>
        <taxon>Ascomycota</taxon>
        <taxon>Pezizomycotina</taxon>
        <taxon>Dothideomycetes</taxon>
        <taxon>Dothideomycetidae</taxon>
        <taxon>Myriangiales</taxon>
        <taxon>Myriangiaceae</taxon>
        <taxon>Myriangium</taxon>
    </lineage>
</organism>
<dbReference type="Gene3D" id="2.60.120.10">
    <property type="entry name" value="Jelly Rolls"/>
    <property type="match status" value="1"/>
</dbReference>
<gene>
    <name evidence="3" type="ORF">K461DRAFT_291205</name>
</gene>
<dbReference type="GO" id="GO:0046872">
    <property type="term" value="F:metal ion binding"/>
    <property type="evidence" value="ECO:0007669"/>
    <property type="project" value="UniProtKB-KW"/>
</dbReference>